<keyword evidence="1" id="KW-0479">Metal-binding</keyword>
<evidence type="ECO:0000256" key="2">
    <source>
        <dbReference type="ARBA" id="ARBA00022737"/>
    </source>
</evidence>
<evidence type="ECO:0000259" key="7">
    <source>
        <dbReference type="PROSITE" id="PS50157"/>
    </source>
</evidence>
<proteinExistence type="predicted"/>
<dbReference type="SUPFAM" id="SSF57667">
    <property type="entry name" value="beta-beta-alpha zinc fingers"/>
    <property type="match status" value="2"/>
</dbReference>
<gene>
    <name evidence="8" type="ORF">ODALV1_LOCUS31675</name>
</gene>
<evidence type="ECO:0000256" key="3">
    <source>
        <dbReference type="ARBA" id="ARBA00022771"/>
    </source>
</evidence>
<dbReference type="Pfam" id="PF00096">
    <property type="entry name" value="zf-C2H2"/>
    <property type="match status" value="3"/>
</dbReference>
<dbReference type="PANTHER" id="PTHR24408">
    <property type="entry name" value="ZINC FINGER PROTEIN"/>
    <property type="match status" value="1"/>
</dbReference>
<evidence type="ECO:0000256" key="4">
    <source>
        <dbReference type="ARBA" id="ARBA00022833"/>
    </source>
</evidence>
<dbReference type="InterPro" id="IPR013087">
    <property type="entry name" value="Znf_C2H2_type"/>
</dbReference>
<feature type="region of interest" description="Disordered" evidence="6">
    <location>
        <begin position="205"/>
        <end position="226"/>
    </location>
</feature>
<dbReference type="InterPro" id="IPR036236">
    <property type="entry name" value="Znf_C2H2_sf"/>
</dbReference>
<evidence type="ECO:0000313" key="9">
    <source>
        <dbReference type="Proteomes" id="UP001642540"/>
    </source>
</evidence>
<name>A0ABP1SAS7_9HEXA</name>
<keyword evidence="2" id="KW-0677">Repeat</keyword>
<feature type="domain" description="C2H2-type" evidence="7">
    <location>
        <begin position="315"/>
        <end position="343"/>
    </location>
</feature>
<dbReference type="Gene3D" id="3.30.160.60">
    <property type="entry name" value="Classic Zinc Finger"/>
    <property type="match status" value="4"/>
</dbReference>
<keyword evidence="9" id="KW-1185">Reference proteome</keyword>
<feature type="domain" description="C2H2-type" evidence="7">
    <location>
        <begin position="557"/>
        <end position="579"/>
    </location>
</feature>
<reference evidence="8 9" key="1">
    <citation type="submission" date="2024-08" db="EMBL/GenBank/DDBJ databases">
        <authorList>
            <person name="Cucini C."/>
            <person name="Frati F."/>
        </authorList>
    </citation>
    <scope>NUCLEOTIDE SEQUENCE [LARGE SCALE GENOMIC DNA]</scope>
</reference>
<evidence type="ECO:0000256" key="1">
    <source>
        <dbReference type="ARBA" id="ARBA00022723"/>
    </source>
</evidence>
<dbReference type="PANTHER" id="PTHR24408:SF58">
    <property type="entry name" value="TRANSCRIPTION FACTOR (TFIIIA), PUTATIVE (AFU_ORTHOLOGUE AFUA_1G05150)-RELATED"/>
    <property type="match status" value="1"/>
</dbReference>
<keyword evidence="3 5" id="KW-0863">Zinc-finger</keyword>
<feature type="domain" description="C2H2-type" evidence="7">
    <location>
        <begin position="583"/>
        <end position="606"/>
    </location>
</feature>
<dbReference type="PROSITE" id="PS50157">
    <property type="entry name" value="ZINC_FINGER_C2H2_2"/>
    <property type="match status" value="6"/>
</dbReference>
<protein>
    <recommendedName>
        <fullName evidence="7">C2H2-type domain-containing protein</fullName>
    </recommendedName>
</protein>
<dbReference type="PROSITE" id="PS00028">
    <property type="entry name" value="ZINC_FINGER_C2H2_1"/>
    <property type="match status" value="5"/>
</dbReference>
<dbReference type="Proteomes" id="UP001642540">
    <property type="component" value="Unassembled WGS sequence"/>
</dbReference>
<evidence type="ECO:0000256" key="6">
    <source>
        <dbReference type="SAM" id="MobiDB-lite"/>
    </source>
</evidence>
<feature type="domain" description="C2H2-type" evidence="7">
    <location>
        <begin position="345"/>
        <end position="373"/>
    </location>
</feature>
<dbReference type="SMART" id="SM00355">
    <property type="entry name" value="ZnF_C2H2"/>
    <property type="match status" value="9"/>
</dbReference>
<dbReference type="EMBL" id="CAXLJM020000196">
    <property type="protein sequence ID" value="CAL8149239.1"/>
    <property type="molecule type" value="Genomic_DNA"/>
</dbReference>
<feature type="domain" description="C2H2-type" evidence="7">
    <location>
        <begin position="613"/>
        <end position="641"/>
    </location>
</feature>
<evidence type="ECO:0000256" key="5">
    <source>
        <dbReference type="PROSITE-ProRule" id="PRU00042"/>
    </source>
</evidence>
<feature type="domain" description="C2H2-type" evidence="7">
    <location>
        <begin position="641"/>
        <end position="664"/>
    </location>
</feature>
<sequence length="701" mass="79597">MKRSICLVCLKTFDGGDDLASPDKEIPSSVQLFTRFLKFAENYLELSSVTTQELLLSGGMRKDAFCERCEVSVINPICQVYLELLSAQLRLSSQLEQLGTLLDDSKVSCSDKLRVFNMNLVRNQLGFGIGSLPQLDGFRTSLAQKCHLKRKQALPNVVLSSRDCREQIDTIERNKSSFHQNVEEIKVEVNPLDLVEVEADDNALDLEPNNSSSVRGRSGEEESIEEEAIGTISVGSVIKFETLDDDADVGVIEELPSSGVELEGIPAALLAMTRINGLIYKGHQCPNCSEVLKDEKEYQTHYRYHHIHHQRAGIHPCQFCSRVCDTPSQLKQHVSKVHRHEKEPLRCPHCDASFKINVSLKQHIRALHQPGKFACPHCPTSRVFTTNKYLRAHIKKHHPEFFVARQLSEPDNLNHTSTGRQNDEGETIGRVQVRTVNWKVTLPNVQLNSRCEEAEGRGTLNGESSIQDTLENARVNPIARDATDDNTFILPEDEPNSIERQNNEGGEAITNVPIETVNLNDDDEIEELPSSALTELGVIPAGEEALTCINDRLYNGRRCPKCSKEFRNDKEYQKHYHYHHRTFKCNYCGKKFKKHATGIMHYKRNHRTTGGSHECTFCEKVYDTAYKLATHIRLKHKRKRSQCPHCDASFQYESNLDQHINSVHQPGNFPCPHCPLATPMVFTSFRYLRAHMRRRHPGNCQ</sequence>
<keyword evidence="4" id="KW-0862">Zinc</keyword>
<accession>A0ABP1SAS7</accession>
<comment type="caution">
    <text evidence="8">The sequence shown here is derived from an EMBL/GenBank/DDBJ whole genome shotgun (WGS) entry which is preliminary data.</text>
</comment>
<organism evidence="8 9">
    <name type="scientific">Orchesella dallaii</name>
    <dbReference type="NCBI Taxonomy" id="48710"/>
    <lineage>
        <taxon>Eukaryota</taxon>
        <taxon>Metazoa</taxon>
        <taxon>Ecdysozoa</taxon>
        <taxon>Arthropoda</taxon>
        <taxon>Hexapoda</taxon>
        <taxon>Collembola</taxon>
        <taxon>Entomobryomorpha</taxon>
        <taxon>Entomobryoidea</taxon>
        <taxon>Orchesellidae</taxon>
        <taxon>Orchesellinae</taxon>
        <taxon>Orchesella</taxon>
    </lineage>
</organism>
<evidence type="ECO:0000313" key="8">
    <source>
        <dbReference type="EMBL" id="CAL8149239.1"/>
    </source>
</evidence>